<evidence type="ECO:0000259" key="7">
    <source>
        <dbReference type="Pfam" id="PF00155"/>
    </source>
</evidence>
<comment type="similarity">
    <text evidence="2 6">Belongs to the class-I pyridoxal-phosphate-dependent aminotransferase family.</text>
</comment>
<reference evidence="8 9" key="1">
    <citation type="submission" date="2015-11" db="EMBL/GenBank/DDBJ databases">
        <title>Bacillus caseinolyticus sp nov.</title>
        <authorList>
            <person name="Dastager S.G."/>
            <person name="Mawlankar R."/>
        </authorList>
    </citation>
    <scope>NUCLEOTIDE SEQUENCE [LARGE SCALE GENOMIC DNA]</scope>
    <source>
        <strain evidence="8 9">SGD-V-76</strain>
    </source>
</reference>
<dbReference type="EMBL" id="LNQP01000030">
    <property type="protein sequence ID" value="KSU88012.1"/>
    <property type="molecule type" value="Genomic_DNA"/>
</dbReference>
<dbReference type="RefSeq" id="WP_025909198.1">
    <property type="nucleotide sequence ID" value="NZ_KQ758646.1"/>
</dbReference>
<dbReference type="PANTHER" id="PTHR46383:SF4">
    <property type="entry name" value="AMINOTRANSFERASE"/>
    <property type="match status" value="1"/>
</dbReference>
<dbReference type="GO" id="GO:0006520">
    <property type="term" value="P:amino acid metabolic process"/>
    <property type="evidence" value="ECO:0007669"/>
    <property type="project" value="InterPro"/>
</dbReference>
<dbReference type="Pfam" id="PF00155">
    <property type="entry name" value="Aminotran_1_2"/>
    <property type="match status" value="1"/>
</dbReference>
<dbReference type="InterPro" id="IPR050596">
    <property type="entry name" value="AspAT/PAT-like"/>
</dbReference>
<evidence type="ECO:0000313" key="9">
    <source>
        <dbReference type="Proteomes" id="UP000053681"/>
    </source>
</evidence>
<evidence type="ECO:0000256" key="2">
    <source>
        <dbReference type="ARBA" id="ARBA00007441"/>
    </source>
</evidence>
<accession>A0A0V8JM31</accession>
<evidence type="ECO:0000313" key="8">
    <source>
        <dbReference type="EMBL" id="KSU88012.1"/>
    </source>
</evidence>
<keyword evidence="4 6" id="KW-0808">Transferase</keyword>
<sequence length="386" mass="42751">MEHLINKRVKGIELSGIRKFYNMVAQYDNVLSLTIGQPDFLTPPHVKEAAKTAIDENATSYTHNAGTIELRKAAAEFVHTKYQLSYDPSSEIIVTIGASQAIDIAMRTILEEGSEVLLPGPVYPGYEPLIKLNGAIPVHIDTTQTGFRLTADLIEQHLTDKTRCVILPYPSNPTGVTLSKEELQEIADLLKDKEVFVLSDEIYSELVFEGNHHSIAAIPSMRDKAIVVNGVSKSHSMTGWRIGLLFAPAYLTKHILKVHQYNVSCASSISQAAALNALTAGKNDAVDMKKEYERRLNYVYERLVKMGFDVEKPNGAFYIFPSIQSLNMSSFDFALELVKEAGVALVPGSAFSDLGEGYVRLSYAYAMETLVEAMDRMESYLQTKKG</sequence>
<evidence type="ECO:0000256" key="6">
    <source>
        <dbReference type="RuleBase" id="RU000481"/>
    </source>
</evidence>
<dbReference type="EC" id="2.6.1.-" evidence="6"/>
<name>A0A0V8JM31_9BACI</name>
<organism evidence="8 9">
    <name type="scientific">Priestia veravalensis</name>
    <dbReference type="NCBI Taxonomy" id="1414648"/>
    <lineage>
        <taxon>Bacteria</taxon>
        <taxon>Bacillati</taxon>
        <taxon>Bacillota</taxon>
        <taxon>Bacilli</taxon>
        <taxon>Bacillales</taxon>
        <taxon>Bacillaceae</taxon>
        <taxon>Priestia</taxon>
    </lineage>
</organism>
<feature type="domain" description="Aminotransferase class I/classII large" evidence="7">
    <location>
        <begin position="29"/>
        <end position="376"/>
    </location>
</feature>
<dbReference type="GO" id="GO:0008483">
    <property type="term" value="F:transaminase activity"/>
    <property type="evidence" value="ECO:0007669"/>
    <property type="project" value="UniProtKB-KW"/>
</dbReference>
<keyword evidence="9" id="KW-1185">Reference proteome</keyword>
<keyword evidence="3 6" id="KW-0032">Aminotransferase</keyword>
<dbReference type="InterPro" id="IPR015424">
    <property type="entry name" value="PyrdxlP-dep_Trfase"/>
</dbReference>
<evidence type="ECO:0000256" key="4">
    <source>
        <dbReference type="ARBA" id="ARBA00022679"/>
    </source>
</evidence>
<dbReference type="PROSITE" id="PS00105">
    <property type="entry name" value="AA_TRANSFER_CLASS_1"/>
    <property type="match status" value="1"/>
</dbReference>
<dbReference type="PANTHER" id="PTHR46383">
    <property type="entry name" value="ASPARTATE AMINOTRANSFERASE"/>
    <property type="match status" value="1"/>
</dbReference>
<dbReference type="Proteomes" id="UP000053681">
    <property type="component" value="Unassembled WGS sequence"/>
</dbReference>
<dbReference type="PRINTS" id="PR00753">
    <property type="entry name" value="ACCSYNTHASE"/>
</dbReference>
<dbReference type="InterPro" id="IPR004838">
    <property type="entry name" value="NHTrfase_class1_PyrdxlP-BS"/>
</dbReference>
<dbReference type="AlphaFoldDB" id="A0A0V8JM31"/>
<dbReference type="InterPro" id="IPR015421">
    <property type="entry name" value="PyrdxlP-dep_Trfase_major"/>
</dbReference>
<proteinExistence type="inferred from homology"/>
<comment type="caution">
    <text evidence="8">The sequence shown here is derived from an EMBL/GenBank/DDBJ whole genome shotgun (WGS) entry which is preliminary data.</text>
</comment>
<dbReference type="InterPro" id="IPR015422">
    <property type="entry name" value="PyrdxlP-dep_Trfase_small"/>
</dbReference>
<dbReference type="CDD" id="cd00609">
    <property type="entry name" value="AAT_like"/>
    <property type="match status" value="1"/>
</dbReference>
<dbReference type="InterPro" id="IPR004839">
    <property type="entry name" value="Aminotransferase_I/II_large"/>
</dbReference>
<comment type="cofactor">
    <cofactor evidence="1 6">
        <name>pyridoxal 5'-phosphate</name>
        <dbReference type="ChEBI" id="CHEBI:597326"/>
    </cofactor>
</comment>
<protein>
    <recommendedName>
        <fullName evidence="6">Aminotransferase</fullName>
        <ecNumber evidence="6">2.6.1.-</ecNumber>
    </recommendedName>
</protein>
<dbReference type="SUPFAM" id="SSF53383">
    <property type="entry name" value="PLP-dependent transferases"/>
    <property type="match status" value="1"/>
</dbReference>
<evidence type="ECO:0000256" key="3">
    <source>
        <dbReference type="ARBA" id="ARBA00022576"/>
    </source>
</evidence>
<evidence type="ECO:0000256" key="5">
    <source>
        <dbReference type="ARBA" id="ARBA00022898"/>
    </source>
</evidence>
<gene>
    <name evidence="8" type="ORF">AS180_09895</name>
</gene>
<dbReference type="GO" id="GO:0030170">
    <property type="term" value="F:pyridoxal phosphate binding"/>
    <property type="evidence" value="ECO:0007669"/>
    <property type="project" value="InterPro"/>
</dbReference>
<evidence type="ECO:0000256" key="1">
    <source>
        <dbReference type="ARBA" id="ARBA00001933"/>
    </source>
</evidence>
<dbReference type="FunFam" id="3.40.640.10:FF:000033">
    <property type="entry name" value="Aspartate aminotransferase"/>
    <property type="match status" value="1"/>
</dbReference>
<dbReference type="Gene3D" id="3.90.1150.10">
    <property type="entry name" value="Aspartate Aminotransferase, domain 1"/>
    <property type="match status" value="1"/>
</dbReference>
<dbReference type="NCBIfam" id="NF005817">
    <property type="entry name" value="PRK07683.1"/>
    <property type="match status" value="1"/>
</dbReference>
<keyword evidence="5" id="KW-0663">Pyridoxal phosphate</keyword>
<dbReference type="Gene3D" id="3.40.640.10">
    <property type="entry name" value="Type I PLP-dependent aspartate aminotransferase-like (Major domain)"/>
    <property type="match status" value="1"/>
</dbReference>